<dbReference type="EMBL" id="ML211134">
    <property type="protein sequence ID" value="TFK87887.1"/>
    <property type="molecule type" value="Genomic_DNA"/>
</dbReference>
<proteinExistence type="predicted"/>
<dbReference type="PANTHER" id="PTHR38926">
    <property type="entry name" value="F-BOX DOMAIN CONTAINING PROTEIN, EXPRESSED"/>
    <property type="match status" value="1"/>
</dbReference>
<dbReference type="Gene3D" id="3.80.10.10">
    <property type="entry name" value="Ribonuclease Inhibitor"/>
    <property type="match status" value="1"/>
</dbReference>
<dbReference type="Gene3D" id="1.20.1280.50">
    <property type="match status" value="1"/>
</dbReference>
<evidence type="ECO:0000313" key="4">
    <source>
        <dbReference type="Proteomes" id="UP000308197"/>
    </source>
</evidence>
<dbReference type="InterPro" id="IPR036047">
    <property type="entry name" value="F-box-like_dom_sf"/>
</dbReference>
<dbReference type="Proteomes" id="UP000308197">
    <property type="component" value="Unassembled WGS sequence"/>
</dbReference>
<feature type="domain" description="F-box" evidence="2">
    <location>
        <begin position="18"/>
        <end position="55"/>
    </location>
</feature>
<sequence length="601" mass="68457">MHSPSMDHRAIRSWAHIDELLAMIFSYLDDRALARAACVCKHWSEIALDCLWFEVNDLKRVLSVLAPLTLKSERVAVSTGRLPGAYAFKRSLLPADWVRFQRYSVRVRRLRHDHRHLRSAVDRSAKRPALIHSKVFDELAATCTTSDIFPNLQSLIWYPSAPERQRLCLVFLHRRVKHLGLHLYRSEPPSLTDFISQICARCPAITNLDLCLEEHMGNFEDYAVVLLRGLPHLQGVSVPIYGLTPRLLTELSRLNQVATINLTHPARAEPGNRADVAHFFPAIANNAFPALRNLSFSAQVEHATQLLRSSFFPAQLTELHLKAIVIATPHALQDLFSAIRDRCTSLVQLSVDYIIAPDARLTSPPPPLHERPNIATFRPLFSARCLRTFEFRWDYALAISDEDMEEYASSWPSLESLQFNPEPVPEPDVPGLNLHVLLSFARYCPNIRHLGLHVDARTIPNLAPTPRSQSLPRFRRLETLAVGLSAITKSEPVTLFLSQILPLGCTIVFGLRWPDAFDIAMEHALVPVCLRAEMSNNHVRWNEVSRMLPIATKARMEEKAHIEALERQMMELEVSRKEDRQKLNWLEQEVQDLRGRTGRTP</sequence>
<name>A0A5C3PFT4_9APHY</name>
<gene>
    <name evidence="3" type="ORF">K466DRAFT_548020</name>
</gene>
<evidence type="ECO:0000259" key="2">
    <source>
        <dbReference type="Pfam" id="PF12937"/>
    </source>
</evidence>
<feature type="coiled-coil region" evidence="1">
    <location>
        <begin position="555"/>
        <end position="596"/>
    </location>
</feature>
<dbReference type="SUPFAM" id="SSF52047">
    <property type="entry name" value="RNI-like"/>
    <property type="match status" value="1"/>
</dbReference>
<dbReference type="InterPro" id="IPR032675">
    <property type="entry name" value="LRR_dom_sf"/>
</dbReference>
<keyword evidence="1" id="KW-0175">Coiled coil</keyword>
<dbReference type="STRING" id="1314778.A0A5C3PFT4"/>
<dbReference type="PANTHER" id="PTHR38926:SF72">
    <property type="entry name" value="IM:7136021-RELATED"/>
    <property type="match status" value="1"/>
</dbReference>
<protein>
    <recommendedName>
        <fullName evidence="2">F-box domain-containing protein</fullName>
    </recommendedName>
</protein>
<accession>A0A5C3PFT4</accession>
<dbReference type="InParanoid" id="A0A5C3PFT4"/>
<organism evidence="3 4">
    <name type="scientific">Polyporus arcularius HHB13444</name>
    <dbReference type="NCBI Taxonomy" id="1314778"/>
    <lineage>
        <taxon>Eukaryota</taxon>
        <taxon>Fungi</taxon>
        <taxon>Dikarya</taxon>
        <taxon>Basidiomycota</taxon>
        <taxon>Agaricomycotina</taxon>
        <taxon>Agaricomycetes</taxon>
        <taxon>Polyporales</taxon>
        <taxon>Polyporaceae</taxon>
        <taxon>Polyporus</taxon>
    </lineage>
</organism>
<reference evidence="3 4" key="1">
    <citation type="journal article" date="2019" name="Nat. Ecol. Evol.">
        <title>Megaphylogeny resolves global patterns of mushroom evolution.</title>
        <authorList>
            <person name="Varga T."/>
            <person name="Krizsan K."/>
            <person name="Foldi C."/>
            <person name="Dima B."/>
            <person name="Sanchez-Garcia M."/>
            <person name="Sanchez-Ramirez S."/>
            <person name="Szollosi G.J."/>
            <person name="Szarkandi J.G."/>
            <person name="Papp V."/>
            <person name="Albert L."/>
            <person name="Andreopoulos W."/>
            <person name="Angelini C."/>
            <person name="Antonin V."/>
            <person name="Barry K.W."/>
            <person name="Bougher N.L."/>
            <person name="Buchanan P."/>
            <person name="Buyck B."/>
            <person name="Bense V."/>
            <person name="Catcheside P."/>
            <person name="Chovatia M."/>
            <person name="Cooper J."/>
            <person name="Damon W."/>
            <person name="Desjardin D."/>
            <person name="Finy P."/>
            <person name="Geml J."/>
            <person name="Haridas S."/>
            <person name="Hughes K."/>
            <person name="Justo A."/>
            <person name="Karasinski D."/>
            <person name="Kautmanova I."/>
            <person name="Kiss B."/>
            <person name="Kocsube S."/>
            <person name="Kotiranta H."/>
            <person name="LaButti K.M."/>
            <person name="Lechner B.E."/>
            <person name="Liimatainen K."/>
            <person name="Lipzen A."/>
            <person name="Lukacs Z."/>
            <person name="Mihaltcheva S."/>
            <person name="Morgado L.N."/>
            <person name="Niskanen T."/>
            <person name="Noordeloos M.E."/>
            <person name="Ohm R.A."/>
            <person name="Ortiz-Santana B."/>
            <person name="Ovrebo C."/>
            <person name="Racz N."/>
            <person name="Riley R."/>
            <person name="Savchenko A."/>
            <person name="Shiryaev A."/>
            <person name="Soop K."/>
            <person name="Spirin V."/>
            <person name="Szebenyi C."/>
            <person name="Tomsovsky M."/>
            <person name="Tulloss R.E."/>
            <person name="Uehling J."/>
            <person name="Grigoriev I.V."/>
            <person name="Vagvolgyi C."/>
            <person name="Papp T."/>
            <person name="Martin F.M."/>
            <person name="Miettinen O."/>
            <person name="Hibbett D.S."/>
            <person name="Nagy L.G."/>
        </authorList>
    </citation>
    <scope>NUCLEOTIDE SEQUENCE [LARGE SCALE GENOMIC DNA]</scope>
    <source>
        <strain evidence="3 4">HHB13444</strain>
    </source>
</reference>
<keyword evidence="4" id="KW-1185">Reference proteome</keyword>
<dbReference type="InterPro" id="IPR001810">
    <property type="entry name" value="F-box_dom"/>
</dbReference>
<dbReference type="AlphaFoldDB" id="A0A5C3PFT4"/>
<dbReference type="Pfam" id="PF12937">
    <property type="entry name" value="F-box-like"/>
    <property type="match status" value="1"/>
</dbReference>
<evidence type="ECO:0000313" key="3">
    <source>
        <dbReference type="EMBL" id="TFK87887.1"/>
    </source>
</evidence>
<dbReference type="SUPFAM" id="SSF81383">
    <property type="entry name" value="F-box domain"/>
    <property type="match status" value="1"/>
</dbReference>
<evidence type="ECO:0000256" key="1">
    <source>
        <dbReference type="SAM" id="Coils"/>
    </source>
</evidence>